<sequence length="179" mass="19614">MDCVPVKKAVESRNHQFGGAQVYKEHPYVSLRKLTCSVSNPRIGPYPSPIGMEALVRIKVAFASNPVWSSKSGSLVVIGNDGIMTEYTLSISPSATAASSTTSATTQPRPNPDEAMIQCTLTPGAQYKQSADVRAPISEQNPMCPWFFPQFSPVKEKSEEENTKWISQVGATLILFWNF</sequence>
<protein>
    <submittedName>
        <fullName evidence="3">MSP domain-containing protein</fullName>
    </submittedName>
</protein>
<dbReference type="EMBL" id="UYRT01096342">
    <property type="protein sequence ID" value="VDN40742.1"/>
    <property type="molecule type" value="Genomic_DNA"/>
</dbReference>
<dbReference type="AlphaFoldDB" id="A0A183EPP1"/>
<proteinExistence type="predicted"/>
<dbReference type="OrthoDB" id="25778at2759"/>
<dbReference type="Proteomes" id="UP000271098">
    <property type="component" value="Unassembled WGS sequence"/>
</dbReference>
<evidence type="ECO:0000313" key="2">
    <source>
        <dbReference type="Proteomes" id="UP000271098"/>
    </source>
</evidence>
<gene>
    <name evidence="1" type="ORF">GPUH_LOCUS22933</name>
</gene>
<evidence type="ECO:0000313" key="3">
    <source>
        <dbReference type="WBParaSite" id="GPUH_0002296001-mRNA-1"/>
    </source>
</evidence>
<evidence type="ECO:0000313" key="1">
    <source>
        <dbReference type="EMBL" id="VDN40742.1"/>
    </source>
</evidence>
<name>A0A183EPP1_9BILA</name>
<keyword evidence="2" id="KW-1185">Reference proteome</keyword>
<reference evidence="1 2" key="2">
    <citation type="submission" date="2018-11" db="EMBL/GenBank/DDBJ databases">
        <authorList>
            <consortium name="Pathogen Informatics"/>
        </authorList>
    </citation>
    <scope>NUCLEOTIDE SEQUENCE [LARGE SCALE GENOMIC DNA]</scope>
</reference>
<organism evidence="3">
    <name type="scientific">Gongylonema pulchrum</name>
    <dbReference type="NCBI Taxonomy" id="637853"/>
    <lineage>
        <taxon>Eukaryota</taxon>
        <taxon>Metazoa</taxon>
        <taxon>Ecdysozoa</taxon>
        <taxon>Nematoda</taxon>
        <taxon>Chromadorea</taxon>
        <taxon>Rhabditida</taxon>
        <taxon>Spirurina</taxon>
        <taxon>Spiruromorpha</taxon>
        <taxon>Spiruroidea</taxon>
        <taxon>Gongylonematidae</taxon>
        <taxon>Gongylonema</taxon>
    </lineage>
</organism>
<dbReference type="WBParaSite" id="GPUH_0002296001-mRNA-1">
    <property type="protein sequence ID" value="GPUH_0002296001-mRNA-1"/>
    <property type="gene ID" value="GPUH_0002296001"/>
</dbReference>
<accession>A0A183EPP1</accession>
<reference evidence="3" key="1">
    <citation type="submission" date="2016-06" db="UniProtKB">
        <authorList>
            <consortium name="WormBaseParasite"/>
        </authorList>
    </citation>
    <scope>IDENTIFICATION</scope>
</reference>